<name>A0ABN2ZK61_9ACTN</name>
<dbReference type="Proteomes" id="UP001501771">
    <property type="component" value="Unassembled WGS sequence"/>
</dbReference>
<dbReference type="SUPFAM" id="SSF51445">
    <property type="entry name" value="(Trans)glycosidases"/>
    <property type="match status" value="1"/>
</dbReference>
<feature type="region of interest" description="Disordered" evidence="5">
    <location>
        <begin position="1"/>
        <end position="20"/>
    </location>
</feature>
<proteinExistence type="inferred from homology"/>
<evidence type="ECO:0000256" key="5">
    <source>
        <dbReference type="SAM" id="MobiDB-lite"/>
    </source>
</evidence>
<organism evidence="8 9">
    <name type="scientific">Nocardioides koreensis</name>
    <dbReference type="NCBI Taxonomy" id="433651"/>
    <lineage>
        <taxon>Bacteria</taxon>
        <taxon>Bacillati</taxon>
        <taxon>Actinomycetota</taxon>
        <taxon>Actinomycetes</taxon>
        <taxon>Propionibacteriales</taxon>
        <taxon>Nocardioidaceae</taxon>
        <taxon>Nocardioides</taxon>
    </lineage>
</organism>
<comment type="caution">
    <text evidence="8">The sequence shown here is derived from an EMBL/GenBank/DDBJ whole genome shotgun (WGS) entry which is preliminary data.</text>
</comment>
<dbReference type="Pfam" id="PF02055">
    <property type="entry name" value="Glyco_hydro_30"/>
    <property type="match status" value="1"/>
</dbReference>
<dbReference type="EMBL" id="BAAAQR010000003">
    <property type="protein sequence ID" value="GAA2143435.1"/>
    <property type="molecule type" value="Genomic_DNA"/>
</dbReference>
<feature type="domain" description="Glycosyl hydrolase family 30 TIM-barrel" evidence="6">
    <location>
        <begin position="103"/>
        <end position="285"/>
    </location>
</feature>
<evidence type="ECO:0000256" key="1">
    <source>
        <dbReference type="ARBA" id="ARBA00005382"/>
    </source>
</evidence>
<feature type="domain" description="Glycosyl hydrolase family 30 beta sandwich" evidence="7">
    <location>
        <begin position="418"/>
        <end position="471"/>
    </location>
</feature>
<dbReference type="InterPro" id="IPR013780">
    <property type="entry name" value="Glyco_hydro_b"/>
</dbReference>
<dbReference type="PANTHER" id="PTHR11069:SF23">
    <property type="entry name" value="LYSOSOMAL ACID GLUCOSYLCERAMIDASE"/>
    <property type="match status" value="1"/>
</dbReference>
<evidence type="ECO:0000256" key="4">
    <source>
        <dbReference type="RuleBase" id="RU361188"/>
    </source>
</evidence>
<dbReference type="InterPro" id="IPR001139">
    <property type="entry name" value="Glyco_hydro_30"/>
</dbReference>
<dbReference type="Pfam" id="PF17189">
    <property type="entry name" value="Glyco_hydro_30C"/>
    <property type="match status" value="1"/>
</dbReference>
<evidence type="ECO:0000256" key="2">
    <source>
        <dbReference type="ARBA" id="ARBA00022729"/>
    </source>
</evidence>
<keyword evidence="4" id="KW-0326">Glycosidase</keyword>
<reference evidence="8 9" key="1">
    <citation type="journal article" date="2019" name="Int. J. Syst. Evol. Microbiol.">
        <title>The Global Catalogue of Microorganisms (GCM) 10K type strain sequencing project: providing services to taxonomists for standard genome sequencing and annotation.</title>
        <authorList>
            <consortium name="The Broad Institute Genomics Platform"/>
            <consortium name="The Broad Institute Genome Sequencing Center for Infectious Disease"/>
            <person name="Wu L."/>
            <person name="Ma J."/>
        </authorList>
    </citation>
    <scope>NUCLEOTIDE SEQUENCE [LARGE SCALE GENOMIC DNA]</scope>
    <source>
        <strain evidence="8 9">JCM 16022</strain>
    </source>
</reference>
<dbReference type="InterPro" id="IPR033452">
    <property type="entry name" value="GH30_C"/>
</dbReference>
<keyword evidence="3 4" id="KW-0378">Hydrolase</keyword>
<evidence type="ECO:0000313" key="9">
    <source>
        <dbReference type="Proteomes" id="UP001501771"/>
    </source>
</evidence>
<dbReference type="PANTHER" id="PTHR11069">
    <property type="entry name" value="GLUCOSYLCERAMIDASE"/>
    <property type="match status" value="1"/>
</dbReference>
<evidence type="ECO:0000259" key="6">
    <source>
        <dbReference type="Pfam" id="PF02055"/>
    </source>
</evidence>
<protein>
    <submittedName>
        <fullName evidence="8">Glucosylceramidase</fullName>
    </submittedName>
</protein>
<keyword evidence="2" id="KW-0732">Signal</keyword>
<dbReference type="InterPro" id="IPR017853">
    <property type="entry name" value="GH"/>
</dbReference>
<dbReference type="Gene3D" id="2.60.40.1180">
    <property type="entry name" value="Golgi alpha-mannosidase II"/>
    <property type="match status" value="1"/>
</dbReference>
<dbReference type="Gene3D" id="3.20.20.80">
    <property type="entry name" value="Glycosidases"/>
    <property type="match status" value="1"/>
</dbReference>
<comment type="similarity">
    <text evidence="1 4">Belongs to the glycosyl hydrolase 30 family.</text>
</comment>
<gene>
    <name evidence="8" type="ORF">GCM10009844_15920</name>
</gene>
<dbReference type="RefSeq" id="WP_344149857.1">
    <property type="nucleotide sequence ID" value="NZ_BAAAQR010000003.1"/>
</dbReference>
<feature type="compositionally biased region" description="Basic residues" evidence="5">
    <location>
        <begin position="8"/>
        <end position="18"/>
    </location>
</feature>
<accession>A0ABN2ZK61</accession>
<evidence type="ECO:0000256" key="3">
    <source>
        <dbReference type="ARBA" id="ARBA00022801"/>
    </source>
</evidence>
<evidence type="ECO:0000259" key="7">
    <source>
        <dbReference type="Pfam" id="PF17189"/>
    </source>
</evidence>
<sequence>MSEPHPHATPRRGLRRRLSGPAGRTGVAVAALALLLGLAVLAPEAGAPTSGARPVAASTDRLWITSPTDPSVRLATVDPVVGPGPATAQVVVDPQDRRQRWWGTGATLTDASERLLRNRPGAQKLLYSPTRAHGARLNLVRLPLSATDFSPSQWTWSWDGSQAGPPHPQRRSVRMVKAIEGFRPDLRAVATPWTAPASMKDNGSLRGGALTTDAVTGYGRMLLAQAHWLAHHGVPLWAMTLGNEPGYSSDYASMTMSDEQMTALGNAVGPRLASDRVHLLAVDHNWSDRSRVDNVLSGAPRGFDAAAFHCYGGTPGQMAGLAVPRLVTECTGTTDGWSGTFAWDARNLVAGAVGAGSSGLMMWNLALDEDHGPVDDGSRWGCKDCRGLLTVAGDGSLQPEPEFYTLAQLSRAAAPNARVVASSASTGLSVAAFRNPDRSIGVFGHNATGSTQTVRINVLGRTDLAYTIEPGQLFTFRSAAG</sequence>
<evidence type="ECO:0000313" key="8">
    <source>
        <dbReference type="EMBL" id="GAA2143435.1"/>
    </source>
</evidence>
<dbReference type="InterPro" id="IPR033453">
    <property type="entry name" value="Glyco_hydro_30_TIM-barrel"/>
</dbReference>
<keyword evidence="9" id="KW-1185">Reference proteome</keyword>